<comment type="catalytic activity">
    <reaction evidence="1">
        <text>ATP + protein L-histidine = ADP + protein N-phospho-L-histidine.</text>
        <dbReference type="EC" id="2.7.13.3"/>
    </reaction>
</comment>
<organism evidence="11 12">
    <name type="scientific">Actinomadura geliboluensis</name>
    <dbReference type="NCBI Taxonomy" id="882440"/>
    <lineage>
        <taxon>Bacteria</taxon>
        <taxon>Bacillati</taxon>
        <taxon>Actinomycetota</taxon>
        <taxon>Actinomycetes</taxon>
        <taxon>Streptosporangiales</taxon>
        <taxon>Thermomonosporaceae</taxon>
        <taxon>Actinomadura</taxon>
    </lineage>
</organism>
<dbReference type="EC" id="2.7.13.3" evidence="2"/>
<feature type="domain" description="Histidine kinase/HSP90-like ATPase" evidence="10">
    <location>
        <begin position="306"/>
        <end position="403"/>
    </location>
</feature>
<keyword evidence="8" id="KW-0902">Two-component regulatory system</keyword>
<dbReference type="PANTHER" id="PTHR24421">
    <property type="entry name" value="NITRATE/NITRITE SENSOR PROTEIN NARX-RELATED"/>
    <property type="match status" value="1"/>
</dbReference>
<dbReference type="GO" id="GO:0016020">
    <property type="term" value="C:membrane"/>
    <property type="evidence" value="ECO:0007669"/>
    <property type="project" value="InterPro"/>
</dbReference>
<feature type="transmembrane region" description="Helical" evidence="9">
    <location>
        <begin position="111"/>
        <end position="129"/>
    </location>
</feature>
<dbReference type="Gene3D" id="3.30.565.10">
    <property type="entry name" value="Histidine kinase-like ATPase, C-terminal domain"/>
    <property type="match status" value="1"/>
</dbReference>
<feature type="transmembrane region" description="Helical" evidence="9">
    <location>
        <begin position="86"/>
        <end position="105"/>
    </location>
</feature>
<dbReference type="PANTHER" id="PTHR24421:SF10">
    <property type="entry name" value="NITRATE_NITRITE SENSOR PROTEIN NARQ"/>
    <property type="match status" value="1"/>
</dbReference>
<evidence type="ECO:0000256" key="6">
    <source>
        <dbReference type="ARBA" id="ARBA00022777"/>
    </source>
</evidence>
<accession>A0A5S4G6J9</accession>
<dbReference type="RefSeq" id="WP_138641178.1">
    <property type="nucleotide sequence ID" value="NZ_VCKZ01000419.1"/>
</dbReference>
<dbReference type="InterPro" id="IPR003594">
    <property type="entry name" value="HATPase_dom"/>
</dbReference>
<evidence type="ECO:0000259" key="10">
    <source>
        <dbReference type="SMART" id="SM00387"/>
    </source>
</evidence>
<feature type="transmembrane region" description="Helical" evidence="9">
    <location>
        <begin position="37"/>
        <end position="55"/>
    </location>
</feature>
<sequence>MTVHGDKPRDHGPGRASTVRQIFAAGTSSVRQRRPRALTAGALIAALAMAAAAGTPGVGPLITLSAWLTGAALVLMLAFPDVRPGAIAGAAGAGSLAATLAFQGPAGNRTAGWWLAESVAAAVVLHLVVRRADARPAALAGVAAAVAVTVLPLRLTLHVVPPASPRGAVLGCLFCGLGAAVAAGTGLYLRSLDARRSRSVAEARRAQRLDLARDLHDFVAHEVGGMIVQAQAAQLGGDTAAALRRIEAAGARAMSSLDRTVHMLHDDGPRDGPHGLDELPALVDRFSTSDGARARLTMDAVTPPPEVAATAYRLVVEALTNVRRHAPGATAVEVSVTANGPHLRVAVTDDGPGGRTGRRRERRRGGLGLAGTAERVEALGGDFRAGPAGDRGWRVIALIPLRSPP</sequence>
<evidence type="ECO:0000256" key="4">
    <source>
        <dbReference type="ARBA" id="ARBA00022679"/>
    </source>
</evidence>
<dbReference type="InterPro" id="IPR011712">
    <property type="entry name" value="Sig_transdc_His_kin_sub3_dim/P"/>
</dbReference>
<keyword evidence="9" id="KW-1133">Transmembrane helix</keyword>
<proteinExistence type="predicted"/>
<keyword evidence="9" id="KW-0812">Transmembrane</keyword>
<dbReference type="SUPFAM" id="SSF55874">
    <property type="entry name" value="ATPase domain of HSP90 chaperone/DNA topoisomerase II/histidine kinase"/>
    <property type="match status" value="1"/>
</dbReference>
<dbReference type="Proteomes" id="UP000305238">
    <property type="component" value="Unassembled WGS sequence"/>
</dbReference>
<dbReference type="Pfam" id="PF07730">
    <property type="entry name" value="HisKA_3"/>
    <property type="match status" value="1"/>
</dbReference>
<evidence type="ECO:0000256" key="3">
    <source>
        <dbReference type="ARBA" id="ARBA00022553"/>
    </source>
</evidence>
<evidence type="ECO:0000313" key="11">
    <source>
        <dbReference type="EMBL" id="TMR28648.1"/>
    </source>
</evidence>
<keyword evidence="4" id="KW-0808">Transferase</keyword>
<dbReference type="EMBL" id="VCKZ01000419">
    <property type="protein sequence ID" value="TMR28648.1"/>
    <property type="molecule type" value="Genomic_DNA"/>
</dbReference>
<dbReference type="GO" id="GO:0005524">
    <property type="term" value="F:ATP binding"/>
    <property type="evidence" value="ECO:0007669"/>
    <property type="project" value="UniProtKB-KW"/>
</dbReference>
<dbReference type="InterPro" id="IPR050482">
    <property type="entry name" value="Sensor_HK_TwoCompSys"/>
</dbReference>
<keyword evidence="9" id="KW-0472">Membrane</keyword>
<dbReference type="GO" id="GO:0046983">
    <property type="term" value="F:protein dimerization activity"/>
    <property type="evidence" value="ECO:0007669"/>
    <property type="project" value="InterPro"/>
</dbReference>
<evidence type="ECO:0000256" key="8">
    <source>
        <dbReference type="ARBA" id="ARBA00023012"/>
    </source>
</evidence>
<reference evidence="11 12" key="1">
    <citation type="submission" date="2019-05" db="EMBL/GenBank/DDBJ databases">
        <title>Draft genome sequence of Actinomadura geliboluensis A8036.</title>
        <authorList>
            <person name="Saricaoglu S."/>
            <person name="Isik K."/>
        </authorList>
    </citation>
    <scope>NUCLEOTIDE SEQUENCE [LARGE SCALE GENOMIC DNA]</scope>
    <source>
        <strain evidence="11 12">A8036</strain>
    </source>
</reference>
<dbReference type="Gene3D" id="1.20.5.1930">
    <property type="match status" value="1"/>
</dbReference>
<dbReference type="CDD" id="cd16917">
    <property type="entry name" value="HATPase_UhpB-NarQ-NarX-like"/>
    <property type="match status" value="1"/>
</dbReference>
<dbReference type="Pfam" id="PF02518">
    <property type="entry name" value="HATPase_c"/>
    <property type="match status" value="1"/>
</dbReference>
<evidence type="ECO:0000256" key="1">
    <source>
        <dbReference type="ARBA" id="ARBA00000085"/>
    </source>
</evidence>
<keyword evidence="7" id="KW-0067">ATP-binding</keyword>
<evidence type="ECO:0000256" key="7">
    <source>
        <dbReference type="ARBA" id="ARBA00022840"/>
    </source>
</evidence>
<feature type="transmembrane region" description="Helical" evidence="9">
    <location>
        <begin position="136"/>
        <end position="155"/>
    </location>
</feature>
<feature type="transmembrane region" description="Helical" evidence="9">
    <location>
        <begin position="167"/>
        <end position="189"/>
    </location>
</feature>
<comment type="caution">
    <text evidence="11">The sequence shown here is derived from an EMBL/GenBank/DDBJ whole genome shotgun (WGS) entry which is preliminary data.</text>
</comment>
<evidence type="ECO:0000313" key="12">
    <source>
        <dbReference type="Proteomes" id="UP000305238"/>
    </source>
</evidence>
<dbReference type="InterPro" id="IPR036890">
    <property type="entry name" value="HATPase_C_sf"/>
</dbReference>
<evidence type="ECO:0000256" key="2">
    <source>
        <dbReference type="ARBA" id="ARBA00012438"/>
    </source>
</evidence>
<keyword evidence="3" id="KW-0597">Phosphoprotein</keyword>
<protein>
    <recommendedName>
        <fullName evidence="2">histidine kinase</fullName>
        <ecNumber evidence="2">2.7.13.3</ecNumber>
    </recommendedName>
</protein>
<feature type="transmembrane region" description="Helical" evidence="9">
    <location>
        <begin position="61"/>
        <end position="79"/>
    </location>
</feature>
<keyword evidence="12" id="KW-1185">Reference proteome</keyword>
<evidence type="ECO:0000256" key="9">
    <source>
        <dbReference type="SAM" id="Phobius"/>
    </source>
</evidence>
<dbReference type="OrthoDB" id="227596at2"/>
<name>A0A5S4G6J9_9ACTN</name>
<dbReference type="GO" id="GO:0000155">
    <property type="term" value="F:phosphorelay sensor kinase activity"/>
    <property type="evidence" value="ECO:0007669"/>
    <property type="project" value="InterPro"/>
</dbReference>
<evidence type="ECO:0000256" key="5">
    <source>
        <dbReference type="ARBA" id="ARBA00022741"/>
    </source>
</evidence>
<dbReference type="SMART" id="SM00387">
    <property type="entry name" value="HATPase_c"/>
    <property type="match status" value="1"/>
</dbReference>
<keyword evidence="6 11" id="KW-0418">Kinase</keyword>
<dbReference type="AlphaFoldDB" id="A0A5S4G6J9"/>
<keyword evidence="5" id="KW-0547">Nucleotide-binding</keyword>
<gene>
    <name evidence="11" type="ORF">ETD96_37060</name>
</gene>